<proteinExistence type="predicted"/>
<gene>
    <name evidence="1" type="ORF">MML48_1g02831</name>
</gene>
<evidence type="ECO:0000313" key="1">
    <source>
        <dbReference type="EMBL" id="KAI4470127.1"/>
    </source>
</evidence>
<evidence type="ECO:0000313" key="2">
    <source>
        <dbReference type="Proteomes" id="UP001056778"/>
    </source>
</evidence>
<protein>
    <submittedName>
        <fullName evidence="1">Centriolar coiled-coil protein</fullName>
    </submittedName>
</protein>
<reference evidence="1" key="1">
    <citation type="submission" date="2022-04" db="EMBL/GenBank/DDBJ databases">
        <title>Chromosome-scale genome assembly of Holotrichia oblita Faldermann.</title>
        <authorList>
            <person name="Rongchong L."/>
        </authorList>
    </citation>
    <scope>NUCLEOTIDE SEQUENCE</scope>
    <source>
        <strain evidence="1">81SQS9</strain>
    </source>
</reference>
<name>A0ACB9TTQ0_HOLOL</name>
<accession>A0ACB9TTQ0</accession>
<dbReference type="EMBL" id="CM043015">
    <property type="protein sequence ID" value="KAI4470127.1"/>
    <property type="molecule type" value="Genomic_DNA"/>
</dbReference>
<sequence length="1193" mass="138992">MDGAGASNPRFATSMRSRYFSINRKSLHRNLKSRPASVTSKVSTCPSICDPCGLKGDYEIFSDDDSNNRKHAENKSIKSQLFINKSTTDEIQHKFELINKENAKVQLRMKSLFKNIIKKDKIISELNKINSHLKQQLQETVNHSTIQNTDIIEFANVNNRLQKEIEKKDEEITTLQSKINKSEFIRSNLLKDIDYYKSELNTAKSESLSQRQKYSEHEYEKLQKKFFEIKIENSKLCRKFKEIRSTDEENCPRTQSYHVLSKKYDIVQHDMLKLKMENKRLKDKIRKNKHLYDDETSEMIRNSTKSMSDEIENLTQTKHNLEIENQDIRMLLEKVEMEAKNTKAILANVQDELQENRVYCRQCEEELKHFKSLCSDLQNQFKVVTNEKKDILRQYRINEENNNILKLKFDELMREKSKFFKEKKDNATAMTETLCENCVLLKNEIEKLGYTNLRLNKAKQNLQTNFQKLSIKTSKLTLKMEEMEQERQKANQRDDRGTDENLLQQNVLLSKRLHNLLKKSEKLFKAHVQEHAKSEKDIVVSLPSNDKIIEELNENLTFSKVSSISNKLIENISKRESFKMFERDMKPVTKYISCIRIKGVPILSPLITHAKRKEIHRYKQQAIKLEKRLKRERELRQYIDMYYTPNIENYTNNIITTSLEHRLSFEDDLTSQIVDIELQIKEMKDSSTVNELPSTIQKKTPCLSCDLQVSQYANNEFMVLTKFEKCKSNIVTIINDSLCLEESDSVSAKENSDNDIDVLSTNNQRSRLIRSNNSYTLESPSPLLLEHLRRQSESIDLSDERKTLPKVIVDKIENVKELDASPNNDVTVTSHIQEHHDNLDDSNFTDFSTTESELRNISTCISDQICNNEDFTVVEGQYQLKEFIDNNVPQMLHPQEIQTEIAKEKESYFCESNKDCSTCASNLSITELGNLNVTSSKKQLGEYDEEYLKQMLSTIPEIYSKQIMGLLEKQKQELFKMKNSQDARLCTTESNYDQIKNRKFTNFEVVKELHNNVALNCSRELFPSCDIKRSLRNIEDDAASVINAAVKGFLIRRLMKTDRVQGLIQTIRDALICAMQLHSETSDCINESDVELHRRLIQQVSAACYEFHDVFFALTTSEQMAIIRVDRERQKEKLKRPLSRASSAGKSSRSSVQFVEKLVLVLNEVPPSDRNTRSHKEVDSNVTHAPQTERKNK</sequence>
<organism evidence="1 2">
    <name type="scientific">Holotrichia oblita</name>
    <name type="common">Chafer beetle</name>
    <dbReference type="NCBI Taxonomy" id="644536"/>
    <lineage>
        <taxon>Eukaryota</taxon>
        <taxon>Metazoa</taxon>
        <taxon>Ecdysozoa</taxon>
        <taxon>Arthropoda</taxon>
        <taxon>Hexapoda</taxon>
        <taxon>Insecta</taxon>
        <taxon>Pterygota</taxon>
        <taxon>Neoptera</taxon>
        <taxon>Endopterygota</taxon>
        <taxon>Coleoptera</taxon>
        <taxon>Polyphaga</taxon>
        <taxon>Scarabaeiformia</taxon>
        <taxon>Scarabaeidae</taxon>
        <taxon>Melolonthinae</taxon>
        <taxon>Holotrichia</taxon>
    </lineage>
</organism>
<keyword evidence="2" id="KW-1185">Reference proteome</keyword>
<comment type="caution">
    <text evidence="1">The sequence shown here is derived from an EMBL/GenBank/DDBJ whole genome shotgun (WGS) entry which is preliminary data.</text>
</comment>
<dbReference type="Proteomes" id="UP001056778">
    <property type="component" value="Chromosome 1"/>
</dbReference>